<dbReference type="InterPro" id="IPR017972">
    <property type="entry name" value="Cyt_P450_CS"/>
</dbReference>
<dbReference type="EMBL" id="CAEZXL010000013">
    <property type="protein sequence ID" value="CAB4679621.1"/>
    <property type="molecule type" value="Genomic_DNA"/>
</dbReference>
<dbReference type="Pfam" id="PF00067">
    <property type="entry name" value="p450"/>
    <property type="match status" value="1"/>
</dbReference>
<dbReference type="GO" id="GO:0004497">
    <property type="term" value="F:monooxygenase activity"/>
    <property type="evidence" value="ECO:0007669"/>
    <property type="project" value="InterPro"/>
</dbReference>
<accession>A0A6J6MZ53</accession>
<dbReference type="SUPFAM" id="SSF48264">
    <property type="entry name" value="Cytochrome P450"/>
    <property type="match status" value="1"/>
</dbReference>
<protein>
    <submittedName>
        <fullName evidence="2">Unannotated protein</fullName>
    </submittedName>
</protein>
<dbReference type="GO" id="GO:0020037">
    <property type="term" value="F:heme binding"/>
    <property type="evidence" value="ECO:0007669"/>
    <property type="project" value="InterPro"/>
</dbReference>
<dbReference type="GO" id="GO:0016705">
    <property type="term" value="F:oxidoreductase activity, acting on paired donors, with incorporation or reduction of molecular oxygen"/>
    <property type="evidence" value="ECO:0007669"/>
    <property type="project" value="InterPro"/>
</dbReference>
<reference evidence="2" key="1">
    <citation type="submission" date="2020-05" db="EMBL/GenBank/DDBJ databases">
        <authorList>
            <person name="Chiriac C."/>
            <person name="Salcher M."/>
            <person name="Ghai R."/>
            <person name="Kavagutti S V."/>
        </authorList>
    </citation>
    <scope>NUCLEOTIDE SEQUENCE</scope>
</reference>
<dbReference type="PANTHER" id="PTHR46696">
    <property type="entry name" value="P450, PUTATIVE (EUROFUNG)-RELATED"/>
    <property type="match status" value="1"/>
</dbReference>
<dbReference type="AlphaFoldDB" id="A0A6J6MZ53"/>
<evidence type="ECO:0000313" key="2">
    <source>
        <dbReference type="EMBL" id="CAB4679621.1"/>
    </source>
</evidence>
<dbReference type="PRINTS" id="PR00359">
    <property type="entry name" value="BP450"/>
</dbReference>
<evidence type="ECO:0000256" key="1">
    <source>
        <dbReference type="ARBA" id="ARBA00010617"/>
    </source>
</evidence>
<dbReference type="InterPro" id="IPR002397">
    <property type="entry name" value="Cyt_P450_B"/>
</dbReference>
<organism evidence="2">
    <name type="scientific">freshwater metagenome</name>
    <dbReference type="NCBI Taxonomy" id="449393"/>
    <lineage>
        <taxon>unclassified sequences</taxon>
        <taxon>metagenomes</taxon>
        <taxon>ecological metagenomes</taxon>
    </lineage>
</organism>
<sequence>MNIIKGQAQVRAAARDYERYSSDLQGDQDVRDYKQLPLEVDPPHHTEMRSLLNPWFSKDSVAKFEPEFRKIAKALISSFETEVEITHDLALQMIVQCLGVVFGRPQDVAEWFAWGPDTWITDEDGIRHGDHLDRYLKKTFDELDENPTDDLFGVLNKAEMAGRTLTRKEKYGMANLVLAGGRDTVVKLISGSLWHLANNKEHLVTLKNQPERIPEFINEMVRFLSPLPMMHRVDKEQTTNPAEPVYAWLSFVSANQDKEVIQEPEQIKLDRGANPHLGFGYGRHSCIGMHLAQLEAKVVLEEWLLKLTDWEVLPTSEIFFDLEDYKFIPSRFHRLDLRITS</sequence>
<gene>
    <name evidence="2" type="ORF">UFOPK2373_00155</name>
</gene>
<dbReference type="PROSITE" id="PS00086">
    <property type="entry name" value="CYTOCHROME_P450"/>
    <property type="match status" value="1"/>
</dbReference>
<dbReference type="Gene3D" id="1.10.630.10">
    <property type="entry name" value="Cytochrome P450"/>
    <property type="match status" value="1"/>
</dbReference>
<dbReference type="InterPro" id="IPR036396">
    <property type="entry name" value="Cyt_P450_sf"/>
</dbReference>
<dbReference type="InterPro" id="IPR001128">
    <property type="entry name" value="Cyt_P450"/>
</dbReference>
<dbReference type="PANTHER" id="PTHR46696:SF6">
    <property type="entry name" value="P450, PUTATIVE (EUROFUNG)-RELATED"/>
    <property type="match status" value="1"/>
</dbReference>
<dbReference type="GO" id="GO:0005506">
    <property type="term" value="F:iron ion binding"/>
    <property type="evidence" value="ECO:0007669"/>
    <property type="project" value="InterPro"/>
</dbReference>
<name>A0A6J6MZ53_9ZZZZ</name>
<comment type="similarity">
    <text evidence="1">Belongs to the cytochrome P450 family.</text>
</comment>
<proteinExistence type="inferred from homology"/>